<dbReference type="SUPFAM" id="SSF52777">
    <property type="entry name" value="CoA-dependent acyltransferases"/>
    <property type="match status" value="2"/>
</dbReference>
<protein>
    <submittedName>
        <fullName evidence="2">Condensation domain-containing protein</fullName>
    </submittedName>
</protein>
<dbReference type="RefSeq" id="WP_369174969.1">
    <property type="nucleotide sequence ID" value="NZ_CP163439.1"/>
</dbReference>
<feature type="domain" description="Condensation" evidence="1">
    <location>
        <begin position="29"/>
        <end position="452"/>
    </location>
</feature>
<gene>
    <name evidence="2" type="ORF">AB5J49_46910</name>
</gene>
<accession>A0AB39QDG4</accession>
<dbReference type="InterPro" id="IPR001242">
    <property type="entry name" value="Condensation_dom"/>
</dbReference>
<organism evidence="2">
    <name type="scientific">Streptomyces sp. R28</name>
    <dbReference type="NCBI Taxonomy" id="3238628"/>
    <lineage>
        <taxon>Bacteria</taxon>
        <taxon>Bacillati</taxon>
        <taxon>Actinomycetota</taxon>
        <taxon>Actinomycetes</taxon>
        <taxon>Kitasatosporales</taxon>
        <taxon>Streptomycetaceae</taxon>
        <taxon>Streptomyces</taxon>
    </lineage>
</organism>
<dbReference type="GO" id="GO:0044550">
    <property type="term" value="P:secondary metabolite biosynthetic process"/>
    <property type="evidence" value="ECO:0007669"/>
    <property type="project" value="TreeGrafter"/>
</dbReference>
<proteinExistence type="predicted"/>
<dbReference type="GO" id="GO:0003824">
    <property type="term" value="F:catalytic activity"/>
    <property type="evidence" value="ECO:0007669"/>
    <property type="project" value="InterPro"/>
</dbReference>
<dbReference type="PANTHER" id="PTHR45527:SF1">
    <property type="entry name" value="FATTY ACID SYNTHASE"/>
    <property type="match status" value="1"/>
</dbReference>
<dbReference type="GO" id="GO:0043041">
    <property type="term" value="P:amino acid activation for nonribosomal peptide biosynthetic process"/>
    <property type="evidence" value="ECO:0007669"/>
    <property type="project" value="TreeGrafter"/>
</dbReference>
<sequence length="578" mass="64597">MAPKDTESSCVEFRGATSGSSALTWGQKQMCMWMADSAPYIEHMNLGVLVECTRPTSLEDVRDALKVVIERHEALRTRLNVREDGTFEQMVCAAGKVPIGIHGNATWNDSGTILEELKSLPFTIFEWPLRIAVITSGELVAGIVLCLFHVGMDGWSLQVLHRDIEEFLLATPEERDVLSGSPPRPLLQPREHAQAQLREVGSECEARAEKFWTSQLMKFSNARFPVAFKPSEEPRFSHVTMQSFAVSRALSEASVRYGVSVNTLLISSFSLVLSVMSGLEDATFRLFCANRTASSQHSIGNFSQIVPVAVKVSDLPFREILKGALKTSFAAYRVGERDPHRLDRIVDSVISVRGVDPDLECFVNIHGYGDSHATRRETEAAPDTAIQPTDIRKAGGIEEWEPGKFYLDVWSVSECCEMSLQADTALFSSDQLMEFLRCFEEVLLKIVDAEDLSAQEIVGDAKFISDVRREDFLVRIDESWVDLKAVHEMLSEALSTETVQIFTKGEGPVRSSLTAYLTLDQQSCDPRDVHRILLAEIKRRRFVVTPHWYVICESCPSLPATEEEWRLRGVVAEGSGRS</sequence>
<dbReference type="GO" id="GO:0031177">
    <property type="term" value="F:phosphopantetheine binding"/>
    <property type="evidence" value="ECO:0007669"/>
    <property type="project" value="TreeGrafter"/>
</dbReference>
<dbReference type="Pfam" id="PF00668">
    <property type="entry name" value="Condensation"/>
    <property type="match status" value="1"/>
</dbReference>
<dbReference type="Gene3D" id="3.30.559.30">
    <property type="entry name" value="Nonribosomal peptide synthetase, condensation domain"/>
    <property type="match status" value="1"/>
</dbReference>
<dbReference type="GO" id="GO:0008610">
    <property type="term" value="P:lipid biosynthetic process"/>
    <property type="evidence" value="ECO:0007669"/>
    <property type="project" value="UniProtKB-ARBA"/>
</dbReference>
<dbReference type="InterPro" id="IPR023213">
    <property type="entry name" value="CAT-like_dom_sf"/>
</dbReference>
<dbReference type="Gene3D" id="3.30.559.10">
    <property type="entry name" value="Chloramphenicol acetyltransferase-like domain"/>
    <property type="match status" value="1"/>
</dbReference>
<evidence type="ECO:0000313" key="2">
    <source>
        <dbReference type="EMBL" id="XDQ40263.1"/>
    </source>
</evidence>
<reference evidence="2" key="1">
    <citation type="submission" date="2024-07" db="EMBL/GenBank/DDBJ databases">
        <authorList>
            <person name="Yu S.T."/>
        </authorList>
    </citation>
    <scope>NUCLEOTIDE SEQUENCE</scope>
    <source>
        <strain evidence="2">R28</strain>
    </source>
</reference>
<dbReference type="PANTHER" id="PTHR45527">
    <property type="entry name" value="NONRIBOSOMAL PEPTIDE SYNTHETASE"/>
    <property type="match status" value="1"/>
</dbReference>
<name>A0AB39QDG4_9ACTN</name>
<evidence type="ECO:0000259" key="1">
    <source>
        <dbReference type="Pfam" id="PF00668"/>
    </source>
</evidence>
<dbReference type="EMBL" id="CP163439">
    <property type="protein sequence ID" value="XDQ40263.1"/>
    <property type="molecule type" value="Genomic_DNA"/>
</dbReference>
<dbReference type="GO" id="GO:0005737">
    <property type="term" value="C:cytoplasm"/>
    <property type="evidence" value="ECO:0007669"/>
    <property type="project" value="TreeGrafter"/>
</dbReference>
<dbReference type="AlphaFoldDB" id="A0AB39QDG4"/>